<gene>
    <name evidence="1" type="ORF">EGA29_25465</name>
</gene>
<dbReference type="OrthoDB" id="8594067at2"/>
<protein>
    <submittedName>
        <fullName evidence="1">Uncharacterized protein</fullName>
    </submittedName>
</protein>
<evidence type="ECO:0000313" key="1">
    <source>
        <dbReference type="EMBL" id="RNL99938.1"/>
    </source>
</evidence>
<sequence>MLTRECMDSPHRVVAVSNGGFGDNGEPYSSLNAIADVLWVRDGAKKQRKGTGA</sequence>
<accession>A0A454TIL3</accession>
<reference evidence="1 2" key="1">
    <citation type="submission" date="2018-10" db="EMBL/GenBank/DDBJ databases">
        <title>Draft Genome Sequence of Ralstonia pseudosolanacearum (R. solanacearum phylotype I) Strain Tg03 Isolated from Luffa cylindrica in China.</title>
        <authorList>
            <person name="Yuan G.-Q."/>
            <person name="Li Q.-Q."/>
            <person name="Zhang Y.-W."/>
        </authorList>
    </citation>
    <scope>NUCLEOTIDE SEQUENCE [LARGE SCALE GENOMIC DNA]</scope>
    <source>
        <strain evidence="1 2">Tg03</strain>
    </source>
</reference>
<dbReference type="Proteomes" id="UP000271222">
    <property type="component" value="Unassembled WGS sequence"/>
</dbReference>
<dbReference type="EMBL" id="RJTL01000080">
    <property type="protein sequence ID" value="RNL99938.1"/>
    <property type="molecule type" value="Genomic_DNA"/>
</dbReference>
<evidence type="ECO:0000313" key="2">
    <source>
        <dbReference type="Proteomes" id="UP000271222"/>
    </source>
</evidence>
<comment type="caution">
    <text evidence="1">The sequence shown here is derived from an EMBL/GenBank/DDBJ whole genome shotgun (WGS) entry which is preliminary data.</text>
</comment>
<proteinExistence type="predicted"/>
<organism evidence="1 2">
    <name type="scientific">Ralstonia pseudosolanacearum</name>
    <dbReference type="NCBI Taxonomy" id="1310165"/>
    <lineage>
        <taxon>Bacteria</taxon>
        <taxon>Pseudomonadati</taxon>
        <taxon>Pseudomonadota</taxon>
        <taxon>Betaproteobacteria</taxon>
        <taxon>Burkholderiales</taxon>
        <taxon>Burkholderiaceae</taxon>
        <taxon>Ralstonia</taxon>
        <taxon>Ralstonia solanacearum species complex</taxon>
    </lineage>
</organism>
<name>A0A454TIL3_9RALS</name>
<dbReference type="AlphaFoldDB" id="A0A454TIL3"/>